<dbReference type="Pfam" id="PF00892">
    <property type="entry name" value="EamA"/>
    <property type="match status" value="2"/>
</dbReference>
<feature type="transmembrane region" description="Helical" evidence="7">
    <location>
        <begin position="178"/>
        <end position="199"/>
    </location>
</feature>
<evidence type="ECO:0000259" key="8">
    <source>
        <dbReference type="Pfam" id="PF00892"/>
    </source>
</evidence>
<dbReference type="GO" id="GO:0005886">
    <property type="term" value="C:plasma membrane"/>
    <property type="evidence" value="ECO:0007669"/>
    <property type="project" value="UniProtKB-SubCell"/>
</dbReference>
<comment type="similarity">
    <text evidence="2">Belongs to the EamA transporter family.</text>
</comment>
<keyword evidence="5 7" id="KW-1133">Transmembrane helix</keyword>
<proteinExistence type="inferred from homology"/>
<keyword evidence="4 7" id="KW-0812">Transmembrane</keyword>
<dbReference type="EMBL" id="FWXI01000019">
    <property type="protein sequence ID" value="SMD03285.1"/>
    <property type="molecule type" value="Genomic_DNA"/>
</dbReference>
<dbReference type="AlphaFoldDB" id="A0A1W2E0F8"/>
<name>A0A1W2E0F8_9FIRM</name>
<feature type="transmembrane region" description="Helical" evidence="7">
    <location>
        <begin position="89"/>
        <end position="109"/>
    </location>
</feature>
<dbReference type="STRING" id="112901.SAMN04488500_11983"/>
<reference evidence="9 10" key="1">
    <citation type="submission" date="2017-04" db="EMBL/GenBank/DDBJ databases">
        <authorList>
            <person name="Afonso C.L."/>
            <person name="Miller P.J."/>
            <person name="Scott M.A."/>
            <person name="Spackman E."/>
            <person name="Goraichik I."/>
            <person name="Dimitrov K.M."/>
            <person name="Suarez D.L."/>
            <person name="Swayne D.E."/>
        </authorList>
    </citation>
    <scope>NUCLEOTIDE SEQUENCE [LARGE SCALE GENOMIC DNA]</scope>
    <source>
        <strain evidence="9 10">DSM 5090</strain>
    </source>
</reference>
<feature type="transmembrane region" description="Helical" evidence="7">
    <location>
        <begin position="244"/>
        <end position="260"/>
    </location>
</feature>
<sequence length="305" mass="32704">MYIVYSLMCLIFGTTFLAIKVGIDAGAPPFLFAGTRFFFAGLIVLVTVKILHGKIGLKPEMRKDVALVGIFMTAIMFGCLYWGERYISSSVAALLAATTPIMIAIVEWFQGVRENVWIKGSGLFISFIGVAVAVLPALGIDVTKEAILAVVVILAAEVGCVFGTMTSKKILAAGITSFVLNGWQMVIGGMLLVLLSVVAEPAVVGINDEVAFSWVYLVVLGSLAGHGSYYWLVRRAGPLLPSTWTYISPVIAQFVGYYFLSEYVSVYSFIGLGLVLGGVYLVSKAAALEKWLESLAGVPSKIEGE</sequence>
<evidence type="ECO:0000313" key="9">
    <source>
        <dbReference type="EMBL" id="SMD03285.1"/>
    </source>
</evidence>
<feature type="domain" description="EamA" evidence="8">
    <location>
        <begin position="149"/>
        <end position="283"/>
    </location>
</feature>
<evidence type="ECO:0000256" key="3">
    <source>
        <dbReference type="ARBA" id="ARBA00022475"/>
    </source>
</evidence>
<evidence type="ECO:0000256" key="7">
    <source>
        <dbReference type="SAM" id="Phobius"/>
    </source>
</evidence>
<evidence type="ECO:0000256" key="5">
    <source>
        <dbReference type="ARBA" id="ARBA00022989"/>
    </source>
</evidence>
<evidence type="ECO:0000256" key="2">
    <source>
        <dbReference type="ARBA" id="ARBA00007362"/>
    </source>
</evidence>
<feature type="transmembrane region" description="Helical" evidence="7">
    <location>
        <begin position="28"/>
        <end position="52"/>
    </location>
</feature>
<keyword evidence="10" id="KW-1185">Reference proteome</keyword>
<dbReference type="InterPro" id="IPR050638">
    <property type="entry name" value="AA-Vitamin_Transporters"/>
</dbReference>
<feature type="transmembrane region" description="Helical" evidence="7">
    <location>
        <begin position="146"/>
        <end position="166"/>
    </location>
</feature>
<dbReference type="PANTHER" id="PTHR32322:SF18">
    <property type="entry name" value="S-ADENOSYLMETHIONINE_S-ADENOSYLHOMOCYSTEINE TRANSPORTER"/>
    <property type="match status" value="1"/>
</dbReference>
<evidence type="ECO:0000313" key="10">
    <source>
        <dbReference type="Proteomes" id="UP000192738"/>
    </source>
</evidence>
<dbReference type="SUPFAM" id="SSF103481">
    <property type="entry name" value="Multidrug resistance efflux transporter EmrE"/>
    <property type="match status" value="2"/>
</dbReference>
<feature type="transmembrane region" description="Helical" evidence="7">
    <location>
        <begin position="211"/>
        <end position="232"/>
    </location>
</feature>
<gene>
    <name evidence="9" type="ORF">SAMN04488500_11983</name>
</gene>
<feature type="transmembrane region" description="Helical" evidence="7">
    <location>
        <begin position="266"/>
        <end position="283"/>
    </location>
</feature>
<dbReference type="RefSeq" id="WP_084577459.1">
    <property type="nucleotide sequence ID" value="NZ_CP155572.1"/>
</dbReference>
<evidence type="ECO:0000256" key="4">
    <source>
        <dbReference type="ARBA" id="ARBA00022692"/>
    </source>
</evidence>
<protein>
    <submittedName>
        <fullName evidence="9">Permease of the drug/metabolite transporter (DMT) superfamily</fullName>
    </submittedName>
</protein>
<feature type="transmembrane region" description="Helical" evidence="7">
    <location>
        <begin position="121"/>
        <end position="140"/>
    </location>
</feature>
<feature type="transmembrane region" description="Helical" evidence="7">
    <location>
        <begin position="64"/>
        <end position="83"/>
    </location>
</feature>
<dbReference type="InterPro" id="IPR000620">
    <property type="entry name" value="EamA_dom"/>
</dbReference>
<dbReference type="Proteomes" id="UP000192738">
    <property type="component" value="Unassembled WGS sequence"/>
</dbReference>
<evidence type="ECO:0000256" key="1">
    <source>
        <dbReference type="ARBA" id="ARBA00004651"/>
    </source>
</evidence>
<keyword evidence="6 7" id="KW-0472">Membrane</keyword>
<dbReference type="PANTHER" id="PTHR32322">
    <property type="entry name" value="INNER MEMBRANE TRANSPORTER"/>
    <property type="match status" value="1"/>
</dbReference>
<dbReference type="InterPro" id="IPR037185">
    <property type="entry name" value="EmrE-like"/>
</dbReference>
<evidence type="ECO:0000256" key="6">
    <source>
        <dbReference type="ARBA" id="ARBA00023136"/>
    </source>
</evidence>
<feature type="domain" description="EamA" evidence="8">
    <location>
        <begin position="5"/>
        <end position="134"/>
    </location>
</feature>
<comment type="subcellular location">
    <subcellularLocation>
        <location evidence="1">Cell membrane</location>
        <topology evidence="1">Multi-pass membrane protein</topology>
    </subcellularLocation>
</comment>
<accession>A0A1W2E0F8</accession>
<organism evidence="9 10">
    <name type="scientific">Sporomusa malonica</name>
    <dbReference type="NCBI Taxonomy" id="112901"/>
    <lineage>
        <taxon>Bacteria</taxon>
        <taxon>Bacillati</taxon>
        <taxon>Bacillota</taxon>
        <taxon>Negativicutes</taxon>
        <taxon>Selenomonadales</taxon>
        <taxon>Sporomusaceae</taxon>
        <taxon>Sporomusa</taxon>
    </lineage>
</organism>
<dbReference type="OrthoDB" id="3190463at2"/>
<keyword evidence="3" id="KW-1003">Cell membrane</keyword>